<proteinExistence type="predicted"/>
<protein>
    <submittedName>
        <fullName evidence="1">Uncharacterized protein</fullName>
    </submittedName>
</protein>
<dbReference type="AlphaFoldDB" id="A0A250DJI7"/>
<dbReference type="KEGG" id="vbo:CKY39_15260"/>
<reference evidence="1 2" key="1">
    <citation type="submission" date="2017-09" db="EMBL/GenBank/DDBJ databases">
        <title>The diverse metabolic capabilities of V. boronicumulans make it an excellent choice for continued studies on novel biodegradation.</title>
        <authorList>
            <person name="Sun S."/>
        </authorList>
    </citation>
    <scope>NUCLEOTIDE SEQUENCE [LARGE SCALE GENOMIC DNA]</scope>
    <source>
        <strain evidence="1 2">J1</strain>
    </source>
</reference>
<organism evidence="1 2">
    <name type="scientific">Variovorax boronicumulans</name>
    <dbReference type="NCBI Taxonomy" id="436515"/>
    <lineage>
        <taxon>Bacteria</taxon>
        <taxon>Pseudomonadati</taxon>
        <taxon>Pseudomonadota</taxon>
        <taxon>Betaproteobacteria</taxon>
        <taxon>Burkholderiales</taxon>
        <taxon>Comamonadaceae</taxon>
        <taxon>Variovorax</taxon>
    </lineage>
</organism>
<dbReference type="Proteomes" id="UP000217154">
    <property type="component" value="Chromosome"/>
</dbReference>
<dbReference type="EMBL" id="CP023284">
    <property type="protein sequence ID" value="ATA54424.1"/>
    <property type="molecule type" value="Genomic_DNA"/>
</dbReference>
<evidence type="ECO:0000313" key="1">
    <source>
        <dbReference type="EMBL" id="ATA54424.1"/>
    </source>
</evidence>
<accession>A0A250DJI7</accession>
<name>A0A250DJI7_9BURK</name>
<evidence type="ECO:0000313" key="2">
    <source>
        <dbReference type="Proteomes" id="UP000217154"/>
    </source>
</evidence>
<gene>
    <name evidence="1" type="ORF">CKY39_15260</name>
</gene>
<sequence>MFAPEHLMAAMLFGLLLGLLTCGLIWAASERAESRVLIERARRRVHARVPVMRWEDPRC</sequence>